<protein>
    <submittedName>
        <fullName evidence="1">Uncharacterized protein</fullName>
    </submittedName>
</protein>
<dbReference type="KEGG" id="mpad:KEF85_15610"/>
<organism evidence="1 2">
    <name type="scientific">Methylomonas paludis</name>
    <dbReference type="NCBI Taxonomy" id="1173101"/>
    <lineage>
        <taxon>Bacteria</taxon>
        <taxon>Pseudomonadati</taxon>
        <taxon>Pseudomonadota</taxon>
        <taxon>Gammaproteobacteria</taxon>
        <taxon>Methylococcales</taxon>
        <taxon>Methylococcaceae</taxon>
        <taxon>Methylomonas</taxon>
    </lineage>
</organism>
<keyword evidence="2" id="KW-1185">Reference proteome</keyword>
<reference evidence="1" key="1">
    <citation type="submission" date="2021-04" db="EMBL/GenBank/DDBJ databases">
        <title>Draft genome sequence data of methanotrophic Methylovulum sp. strain S1L and Methylomonas sp. strain S2AM isolated from boreal lake water columns.</title>
        <authorList>
            <person name="Rissanen A.J."/>
            <person name="Mangayil R."/>
            <person name="Svenning M.M."/>
            <person name="Khanongnuch R."/>
        </authorList>
    </citation>
    <scope>NUCLEOTIDE SEQUENCE</scope>
    <source>
        <strain evidence="1">S2AM</strain>
    </source>
</reference>
<gene>
    <name evidence="1" type="ORF">KEF85_15610</name>
</gene>
<sequence>MTRDLTIFVNTSDNFDDCWVPFFTLFQKYWPDCPYPIVLNTETKDFKFAGLNIRCAKVAIGETRRLSWSECLARSLDAIDTPYILYLQEDFFLEAPVKQDILEDFLAEIRAGHADVIRLLECDGAGPWQATENRLLWAVDQKAKYRIALQAALWRKSSLRAHIRLHESPWQLEIFGSMRAHRKSEKVFCVNRDLFSKPGAEVFPYQATGVVSGQWERSIVEPLFAKHAISVDFSRRGFYDRNAQKPSNRPIIHKIYDRLRSLI</sequence>
<accession>A0A975R955</accession>
<dbReference type="EMBL" id="CP073754">
    <property type="protein sequence ID" value="QWF70727.1"/>
    <property type="molecule type" value="Genomic_DNA"/>
</dbReference>
<dbReference type="RefSeq" id="WP_215582141.1">
    <property type="nucleotide sequence ID" value="NZ_CP073754.1"/>
</dbReference>
<name>A0A975R955_9GAMM</name>
<dbReference type="Proteomes" id="UP000676649">
    <property type="component" value="Chromosome"/>
</dbReference>
<evidence type="ECO:0000313" key="1">
    <source>
        <dbReference type="EMBL" id="QWF70727.1"/>
    </source>
</evidence>
<dbReference type="AlphaFoldDB" id="A0A975R955"/>
<proteinExistence type="predicted"/>
<evidence type="ECO:0000313" key="2">
    <source>
        <dbReference type="Proteomes" id="UP000676649"/>
    </source>
</evidence>